<comment type="subunit">
    <text evidence="9">Component of ORC, a complex composed of at least 6 subunits: ORC1, ORC2, ORC3, ORC4, ORC5 and ORC6. ORC is regulated in a cell-cycle dependent manner. It is sequentially assembled at the exit from anaphase of mitosis and disassembled as cells enter S phase. Interacts with DBF4. Interacts with POLQ.</text>
</comment>
<dbReference type="Pfam" id="PF14629">
    <property type="entry name" value="ORC4_C"/>
    <property type="match status" value="1"/>
</dbReference>
<dbReference type="GO" id="GO:0005737">
    <property type="term" value="C:cytoplasm"/>
    <property type="evidence" value="ECO:0007669"/>
    <property type="project" value="UniProtKB-ARBA"/>
</dbReference>
<dbReference type="SUPFAM" id="SSF52540">
    <property type="entry name" value="P-loop containing nucleoside triphosphate hydrolases"/>
    <property type="match status" value="1"/>
</dbReference>
<dbReference type="GO" id="GO:0003688">
    <property type="term" value="F:DNA replication origin binding"/>
    <property type="evidence" value="ECO:0007669"/>
    <property type="project" value="TreeGrafter"/>
</dbReference>
<keyword evidence="6" id="KW-0067">ATP-binding</keyword>
<protein>
    <recommendedName>
        <fullName evidence="3 10">Origin recognition complex subunit 4</fullName>
    </recommendedName>
</protein>
<dbReference type="Pfam" id="PF13191">
    <property type="entry name" value="AAA_16"/>
    <property type="match status" value="1"/>
</dbReference>
<evidence type="ECO:0000256" key="9">
    <source>
        <dbReference type="ARBA" id="ARBA00046777"/>
    </source>
</evidence>
<keyword evidence="13" id="KW-1185">Reference proteome</keyword>
<dbReference type="Ensembl" id="ENSPLAT00000029159.1">
    <property type="protein sequence ID" value="ENSPLAP00000026552.1"/>
    <property type="gene ID" value="ENSPLAG00000014460.1"/>
</dbReference>
<name>A0A3B3VNT5_9TELE</name>
<dbReference type="GO" id="GO:0005524">
    <property type="term" value="F:ATP binding"/>
    <property type="evidence" value="ECO:0007669"/>
    <property type="project" value="UniProtKB-KW"/>
</dbReference>
<dbReference type="GeneTree" id="ENSGT00390000016542"/>
<evidence type="ECO:0000313" key="12">
    <source>
        <dbReference type="Ensembl" id="ENSPLAP00000026552.1"/>
    </source>
</evidence>
<dbReference type="InterPro" id="IPR032705">
    <property type="entry name" value="ORC4_C"/>
</dbReference>
<comment type="function">
    <text evidence="10">Component of the origin recognition complex (ORC) that binds origins of replication.</text>
</comment>
<feature type="domain" description="AAA+ ATPase" evidence="11">
    <location>
        <begin position="59"/>
        <end position="220"/>
    </location>
</feature>
<evidence type="ECO:0000256" key="2">
    <source>
        <dbReference type="ARBA" id="ARBA00005334"/>
    </source>
</evidence>
<keyword evidence="7 10" id="KW-0238">DNA-binding</keyword>
<evidence type="ECO:0000256" key="8">
    <source>
        <dbReference type="ARBA" id="ARBA00023242"/>
    </source>
</evidence>
<dbReference type="InterPro" id="IPR003593">
    <property type="entry name" value="AAA+_ATPase"/>
</dbReference>
<comment type="subcellular location">
    <subcellularLocation>
        <location evidence="1 10">Nucleus</location>
    </subcellularLocation>
</comment>
<organism evidence="12 13">
    <name type="scientific">Poecilia latipinna</name>
    <name type="common">sailfin molly</name>
    <dbReference type="NCBI Taxonomy" id="48699"/>
    <lineage>
        <taxon>Eukaryota</taxon>
        <taxon>Metazoa</taxon>
        <taxon>Chordata</taxon>
        <taxon>Craniata</taxon>
        <taxon>Vertebrata</taxon>
        <taxon>Euteleostomi</taxon>
        <taxon>Actinopterygii</taxon>
        <taxon>Neopterygii</taxon>
        <taxon>Teleostei</taxon>
        <taxon>Neoteleostei</taxon>
        <taxon>Acanthomorphata</taxon>
        <taxon>Ovalentaria</taxon>
        <taxon>Atherinomorphae</taxon>
        <taxon>Cyprinodontiformes</taxon>
        <taxon>Poeciliidae</taxon>
        <taxon>Poeciliinae</taxon>
        <taxon>Poecilia</taxon>
    </lineage>
</organism>
<dbReference type="Gene3D" id="3.40.50.300">
    <property type="entry name" value="P-loop containing nucleotide triphosphate hydrolases"/>
    <property type="match status" value="1"/>
</dbReference>
<keyword evidence="4 10" id="KW-0235">DNA replication</keyword>
<evidence type="ECO:0000256" key="6">
    <source>
        <dbReference type="ARBA" id="ARBA00022840"/>
    </source>
</evidence>
<evidence type="ECO:0000256" key="3">
    <source>
        <dbReference type="ARBA" id="ARBA00019083"/>
    </source>
</evidence>
<keyword evidence="5" id="KW-0547">Nucleotide-binding</keyword>
<dbReference type="InterPro" id="IPR041664">
    <property type="entry name" value="AAA_16"/>
</dbReference>
<proteinExistence type="inferred from homology"/>
<reference evidence="12" key="1">
    <citation type="submission" date="2025-08" db="UniProtKB">
        <authorList>
            <consortium name="Ensembl"/>
        </authorList>
    </citation>
    <scope>IDENTIFICATION</scope>
</reference>
<reference evidence="12" key="2">
    <citation type="submission" date="2025-09" db="UniProtKB">
        <authorList>
            <consortium name="Ensembl"/>
        </authorList>
    </citation>
    <scope>IDENTIFICATION</scope>
</reference>
<keyword evidence="8 10" id="KW-0539">Nucleus</keyword>
<sequence>MSKRKAKDAHLPIGECISQVHQILRKRFCHQQLPVKPEGVEAQHKHLAELLKRTVVHGESNSVLIVGPRGAGKTMLLRSVLRELSQETEVQKNLLQVHLNGLLQTDDRIALKEITRQLQLENVVGDKVFGSFAENLTFLLDALKKGDRSSSRPVLFVLDEFDLFAQHKNQTLLYNLFDVSQSAQAPVAVVGLTCRLDVLELLEKRVKSRFSHRQMYLLSKLTFPQYLERIRDQLSLPDDFPDGKFAQEWNAAVTVNFSELFNVLLLQKKETYSFQMMCLSRVSVARPSITPTDLLDASRFCLADANANMLHGLSILELCLIIAMKHLNDVYEGEPFNLQMVHNEFKKFLQRKSNSMYNFEQPIIMKAFEHLQQLELIRPADGASAKTQREFQLMRLMLDHSQIMEALQKYPQCPTDVKQWATSAFA</sequence>
<evidence type="ECO:0000256" key="4">
    <source>
        <dbReference type="ARBA" id="ARBA00022705"/>
    </source>
</evidence>
<evidence type="ECO:0000313" key="13">
    <source>
        <dbReference type="Proteomes" id="UP000261500"/>
    </source>
</evidence>
<dbReference type="GO" id="GO:0006270">
    <property type="term" value="P:DNA replication initiation"/>
    <property type="evidence" value="ECO:0007669"/>
    <property type="project" value="TreeGrafter"/>
</dbReference>
<evidence type="ECO:0000256" key="1">
    <source>
        <dbReference type="ARBA" id="ARBA00004123"/>
    </source>
</evidence>
<dbReference type="PANTHER" id="PTHR12087:SF0">
    <property type="entry name" value="ORIGIN RECOGNITION COMPLEX SUBUNIT 4"/>
    <property type="match status" value="1"/>
</dbReference>
<comment type="similarity">
    <text evidence="2 10">Belongs to the ORC4 family.</text>
</comment>
<dbReference type="AlphaFoldDB" id="A0A3B3VNT5"/>
<dbReference type="InterPro" id="IPR016527">
    <property type="entry name" value="ORC4"/>
</dbReference>
<dbReference type="GO" id="GO:0005664">
    <property type="term" value="C:nuclear origin of replication recognition complex"/>
    <property type="evidence" value="ECO:0007669"/>
    <property type="project" value="TreeGrafter"/>
</dbReference>
<dbReference type="SMART" id="SM00382">
    <property type="entry name" value="AAA"/>
    <property type="match status" value="1"/>
</dbReference>
<dbReference type="FunFam" id="3.40.50.300:FF:000649">
    <property type="entry name" value="Origin recognition complex subunit 4"/>
    <property type="match status" value="1"/>
</dbReference>
<dbReference type="PIRSF" id="PIRSF007858">
    <property type="entry name" value="ORC4"/>
    <property type="match status" value="1"/>
</dbReference>
<dbReference type="Proteomes" id="UP000261500">
    <property type="component" value="Unplaced"/>
</dbReference>
<accession>A0A3B3VNT5</accession>
<dbReference type="CDD" id="cd00009">
    <property type="entry name" value="AAA"/>
    <property type="match status" value="1"/>
</dbReference>
<dbReference type="PANTHER" id="PTHR12087">
    <property type="entry name" value="ORIGIN RECOGNITION COMPLEX SUBUNIT 4"/>
    <property type="match status" value="1"/>
</dbReference>
<evidence type="ECO:0000256" key="10">
    <source>
        <dbReference type="PIRNR" id="PIRNR007858"/>
    </source>
</evidence>
<evidence type="ECO:0000256" key="7">
    <source>
        <dbReference type="ARBA" id="ARBA00023125"/>
    </source>
</evidence>
<evidence type="ECO:0000259" key="11">
    <source>
        <dbReference type="SMART" id="SM00382"/>
    </source>
</evidence>
<dbReference type="InterPro" id="IPR027417">
    <property type="entry name" value="P-loop_NTPase"/>
</dbReference>
<evidence type="ECO:0000256" key="5">
    <source>
        <dbReference type="ARBA" id="ARBA00022741"/>
    </source>
</evidence>